<dbReference type="EMBL" id="CACVAS010000040">
    <property type="protein sequence ID" value="CAA6806151.1"/>
    <property type="molecule type" value="Genomic_DNA"/>
</dbReference>
<dbReference type="AlphaFoldDB" id="A0A6S6SN48"/>
<sequence>MSIFNLKNMGLVFLLSVNLVADESIKIDLSSYNKNMDKFAYKMSIDKNKLMIKKADMEIAILAQEKKIYPVVQRIDKINQDLKVLKTLCTDYYNDRKKISKDMNAVLSEKYPNLQSKILNSYTKNNQIQEEELEKCRITQNQKQKRLKQEKQELFEKQDILNIKRSKLQIKLDSINKKIARTEKEISPMKNNKMIPIQKKVKNNEHRPKICLKNKLNIRNVNSPYNVIGSVDEVVDVFDLGERRILKIFNSKIGKDIDIETILIEAVTHRNVSIKGYIPANTRYQRPCI</sequence>
<keyword evidence="1" id="KW-0175">Coiled coil</keyword>
<proteinExistence type="predicted"/>
<evidence type="ECO:0000313" key="2">
    <source>
        <dbReference type="EMBL" id="CAA6806151.1"/>
    </source>
</evidence>
<name>A0A6S6SN48_9BACT</name>
<organism evidence="2">
    <name type="scientific">uncultured Sulfurovum sp</name>
    <dbReference type="NCBI Taxonomy" id="269237"/>
    <lineage>
        <taxon>Bacteria</taxon>
        <taxon>Pseudomonadati</taxon>
        <taxon>Campylobacterota</taxon>
        <taxon>Epsilonproteobacteria</taxon>
        <taxon>Campylobacterales</taxon>
        <taxon>Sulfurovaceae</taxon>
        <taxon>Sulfurovum</taxon>
        <taxon>environmental samples</taxon>
    </lineage>
</organism>
<feature type="coiled-coil region" evidence="1">
    <location>
        <begin position="119"/>
        <end position="185"/>
    </location>
</feature>
<reference evidence="2" key="1">
    <citation type="submission" date="2020-01" db="EMBL/GenBank/DDBJ databases">
        <authorList>
            <person name="Meier V. D."/>
            <person name="Meier V D."/>
        </authorList>
    </citation>
    <scope>NUCLEOTIDE SEQUENCE</scope>
    <source>
        <strain evidence="2">HLG_WM_MAG_01</strain>
    </source>
</reference>
<gene>
    <name evidence="2" type="ORF">HELGO_WM33716</name>
</gene>
<accession>A0A6S6SN48</accession>
<evidence type="ECO:0000256" key="1">
    <source>
        <dbReference type="SAM" id="Coils"/>
    </source>
</evidence>
<protein>
    <submittedName>
        <fullName evidence="2">Uncharacterized protein</fullName>
    </submittedName>
</protein>